<reference evidence="2 3" key="1">
    <citation type="submission" date="2017-04" db="EMBL/GenBank/DDBJ databases">
        <authorList>
            <person name="Afonso C.L."/>
            <person name="Miller P.J."/>
            <person name="Scott M.A."/>
            <person name="Spackman E."/>
            <person name="Goraichik I."/>
            <person name="Dimitrov K.M."/>
            <person name="Suarez D.L."/>
            <person name="Swayne D.E."/>
        </authorList>
    </citation>
    <scope>NUCLEOTIDE SEQUENCE [LARGE SCALE GENOMIC DNA]</scope>
    <source>
        <strain evidence="2 3">CGMCC 1.12708</strain>
    </source>
</reference>
<name>A0A1W2A345_9FLAO</name>
<dbReference type="RefSeq" id="WP_084016929.1">
    <property type="nucleotide sequence ID" value="NZ_FWXS01000004.1"/>
</dbReference>
<sequence length="630" mass="73207">MKNIGFTVLLCFTFIFVNHSAFAQITPEKDSTETKDKVSEKDERFLQSMDNYKNKNKFNRFIHKLFIRNPKTKKANATTDKFGESQKSFEDSEGKIIRNIEIESHDPFGYSLTDSTEIPNSFLEKAGNFLHAKTKKFVVRNYLLPKSGDVLDSLEILESERLMRSQRFIRRVQIETVPVGENSDSVDLVVRTLDSWTIVPNLTYSGSRVGLRLRDRNFMGLGHDFDSRYRQNFETGNNRFSTRYTVPNIQRTFISFNVGYYSDEENQYTKGISFQRRFFSPLTRWAGGIYVGQRAYQDSIPNDKGIFAQNFKYNLQDYWGGYAIRLFDTEKTAAERLNNLIVSGRYFKVDYVQSPTPLIDPIDYYSDEEFYLVGIGISRRNFVQDRFIRNYDIVEDIPVGMSYGITAGIQNKNQRNRFYLAGGFKMGNYYKLGYFGFEAQYGGFLKGSKSEQSVFSLKTNYFTRLMTWGQWKFRNFISSNIIVGNNRVDSRGDRLTLNEHDPLGIVGFHSVDVIGTNKWLTEIQIQSYSPYEFLGFRISPFLSSSLGLISNEGEYLINSKLYAKVGIGVMFTNDYLVFNNFQLSFAWYNSIPGHGDNIFKTNTFDNRDYELMDFDFGKPELIEYNPRFVY</sequence>
<dbReference type="AlphaFoldDB" id="A0A1W2A345"/>
<feature type="signal peptide" evidence="1">
    <location>
        <begin position="1"/>
        <end position="23"/>
    </location>
</feature>
<feature type="chain" id="PRO_5012280609" evidence="1">
    <location>
        <begin position="24"/>
        <end position="630"/>
    </location>
</feature>
<protein>
    <submittedName>
        <fullName evidence="2">Uncharacterized protein</fullName>
    </submittedName>
</protein>
<dbReference type="EMBL" id="FWXS01000004">
    <property type="protein sequence ID" value="SMC54993.1"/>
    <property type="molecule type" value="Genomic_DNA"/>
</dbReference>
<dbReference type="Gene3D" id="3.10.20.310">
    <property type="entry name" value="membrane protein fhac"/>
    <property type="match status" value="1"/>
</dbReference>
<accession>A0A1W2A345</accession>
<dbReference type="STRING" id="1434700.SAMN06296427_1041"/>
<evidence type="ECO:0000256" key="1">
    <source>
        <dbReference type="SAM" id="SignalP"/>
    </source>
</evidence>
<keyword evidence="1" id="KW-0732">Signal</keyword>
<evidence type="ECO:0000313" key="3">
    <source>
        <dbReference type="Proteomes" id="UP000192393"/>
    </source>
</evidence>
<keyword evidence="3" id="KW-1185">Reference proteome</keyword>
<evidence type="ECO:0000313" key="2">
    <source>
        <dbReference type="EMBL" id="SMC54993.1"/>
    </source>
</evidence>
<gene>
    <name evidence="2" type="ORF">SAMN06296427_1041</name>
</gene>
<proteinExistence type="predicted"/>
<dbReference type="OrthoDB" id="1110633at2"/>
<organism evidence="2 3">
    <name type="scientific">Moheibacter sediminis</name>
    <dbReference type="NCBI Taxonomy" id="1434700"/>
    <lineage>
        <taxon>Bacteria</taxon>
        <taxon>Pseudomonadati</taxon>
        <taxon>Bacteroidota</taxon>
        <taxon>Flavobacteriia</taxon>
        <taxon>Flavobacteriales</taxon>
        <taxon>Weeksellaceae</taxon>
        <taxon>Moheibacter</taxon>
    </lineage>
</organism>
<dbReference type="Proteomes" id="UP000192393">
    <property type="component" value="Unassembled WGS sequence"/>
</dbReference>